<evidence type="ECO:0000259" key="1">
    <source>
        <dbReference type="Pfam" id="PF01850"/>
    </source>
</evidence>
<dbReference type="Pfam" id="PF01850">
    <property type="entry name" value="PIN"/>
    <property type="match status" value="1"/>
</dbReference>
<dbReference type="RefSeq" id="WP_061507516.1">
    <property type="nucleotide sequence ID" value="NZ_LHZF01000131.1"/>
</dbReference>
<evidence type="ECO:0000313" key="3">
    <source>
        <dbReference type="Proteomes" id="UP000075526"/>
    </source>
</evidence>
<dbReference type="Proteomes" id="UP000075526">
    <property type="component" value="Unassembled WGS sequence"/>
</dbReference>
<accession>A0A149RWJ2</accession>
<dbReference type="PATRIC" id="fig|178901.13.peg.2172"/>
<dbReference type="CDD" id="cd18692">
    <property type="entry name" value="PIN_VapC-like"/>
    <property type="match status" value="1"/>
</dbReference>
<evidence type="ECO:0000313" key="2">
    <source>
        <dbReference type="EMBL" id="KXV18792.1"/>
    </source>
</evidence>
<feature type="domain" description="PIN" evidence="1">
    <location>
        <begin position="4"/>
        <end position="115"/>
    </location>
</feature>
<dbReference type="PANTHER" id="PTHR38826">
    <property type="entry name" value="RIBONUCLEASE VAPC13"/>
    <property type="match status" value="1"/>
</dbReference>
<dbReference type="InterPro" id="IPR052106">
    <property type="entry name" value="PINc/VapC_TA"/>
</dbReference>
<name>A0A149RWJ2_9PROT</name>
<gene>
    <name evidence="2" type="ORF">AD933_02760</name>
</gene>
<proteinExistence type="predicted"/>
<comment type="caution">
    <text evidence="2">The sequence shown here is derived from an EMBL/GenBank/DDBJ whole genome shotgun (WGS) entry which is preliminary data.</text>
</comment>
<dbReference type="EMBL" id="LHZF01000131">
    <property type="protein sequence ID" value="KXV18792.1"/>
    <property type="molecule type" value="Genomic_DNA"/>
</dbReference>
<dbReference type="InterPro" id="IPR029060">
    <property type="entry name" value="PIN-like_dom_sf"/>
</dbReference>
<dbReference type="PANTHER" id="PTHR38826:SF5">
    <property type="entry name" value="RIBONUCLEASE VAPC13"/>
    <property type="match status" value="1"/>
</dbReference>
<dbReference type="InterPro" id="IPR002716">
    <property type="entry name" value="PIN_dom"/>
</dbReference>
<dbReference type="SUPFAM" id="SSF88723">
    <property type="entry name" value="PIN domain-like"/>
    <property type="match status" value="1"/>
</dbReference>
<reference evidence="2 3" key="1">
    <citation type="submission" date="2015-06" db="EMBL/GenBank/DDBJ databases">
        <title>Improved classification and identification of acetic acid bacteria using matrix-assisted laser desorption/ionization time-of-flight mass spectrometry; Gluconobacter nephelii and Gluconobacter uchimurae are later heterotypic synonyms of Gluconobacter japonicus and Gluconobacter oxydans, respectively.</title>
        <authorList>
            <person name="Li L."/>
            <person name="Cleenwerck I."/>
            <person name="De Vuyst L."/>
            <person name="Vandamme P."/>
        </authorList>
    </citation>
    <scope>NUCLEOTIDE SEQUENCE [LARGE SCALE GENOMIC DNA]</scope>
    <source>
        <strain evidence="2 3">LMG 1552</strain>
    </source>
</reference>
<protein>
    <recommendedName>
        <fullName evidence="1">PIN domain-containing protein</fullName>
    </recommendedName>
</protein>
<sequence>MSLFLDTNILLYAMMEEGTEKAGIADSLLLHQDCHISVQTLNEATNTLRRKTRLPLDDIKTLIADFRGLVTIHPITESVYSRGWAIIERYGLQTYDAMILACAIENGIETLLSEDMQNGQRIFDIITIINPFQKTED</sequence>
<dbReference type="AlphaFoldDB" id="A0A149RWJ2"/>
<dbReference type="Gene3D" id="3.40.50.1010">
    <property type="entry name" value="5'-nuclease"/>
    <property type="match status" value="1"/>
</dbReference>
<organism evidence="2 3">
    <name type="scientific">Acetobacter malorum</name>
    <dbReference type="NCBI Taxonomy" id="178901"/>
    <lineage>
        <taxon>Bacteria</taxon>
        <taxon>Pseudomonadati</taxon>
        <taxon>Pseudomonadota</taxon>
        <taxon>Alphaproteobacteria</taxon>
        <taxon>Acetobacterales</taxon>
        <taxon>Acetobacteraceae</taxon>
        <taxon>Acetobacter</taxon>
    </lineage>
</organism>